<evidence type="ECO:0000256" key="6">
    <source>
        <dbReference type="ARBA" id="ARBA00037968"/>
    </source>
</evidence>
<dbReference type="EMBL" id="LASV01000281">
    <property type="protein sequence ID" value="KKA20200.1"/>
    <property type="molecule type" value="Genomic_DNA"/>
</dbReference>
<keyword evidence="3 7" id="KW-0812">Transmembrane</keyword>
<dbReference type="InterPro" id="IPR011701">
    <property type="entry name" value="MFS"/>
</dbReference>
<dbReference type="PANTHER" id="PTHR43791">
    <property type="entry name" value="PERMEASE-RELATED"/>
    <property type="match status" value="1"/>
</dbReference>
<protein>
    <submittedName>
        <fullName evidence="8">Pantothenate transporter liz1</fullName>
    </submittedName>
</protein>
<sequence>MSKQECRNETSEEENKYSSIYSDKHACFPHFQLLTLVPKFPVFRSFIWDTDSHLKSPEERKLVRKLDFALLTIGCVGFFLKYLDQTNLTNAYVSGMQEDLKMFGNQYTYANAAYTVAYAIMQIPSTLIIQKIRPSYWLAAMEVGWGVFTMAQAGLTNYGQLYAFRFLIGLFESSFFPCMLYVLGSWYTKTELAKRTAIFHMTAPLGSAFSGYLQAAVYENLNGHHGIAGWRWLYLVCGCMTVPVGIATFLFYPDVPHNTRVWYLNDEEIRLSLDRVAKAGKAAPAKITFSTFHRVAKRWIVRIQLRRKQLLRHLAQGRKLLRRRPEYHPDGDEPDLCVLRRVDYTENRFAWVLIPLVYGLIPNGILAAWPKSVPLKEFAFLTDGVQLMTAIFYTWANEVCSDDNEERALVVSSMNGFQYAVAAWLPVVIFPQTEAPSFRRGYPATFAFVIAAIVVVVITQLLVIREKRQKARAVDRAAAVGREVERVDYQSKNPTPTISDVAHNLSGESV</sequence>
<dbReference type="Pfam" id="PF07690">
    <property type="entry name" value="MFS_1"/>
    <property type="match status" value="1"/>
</dbReference>
<evidence type="ECO:0000256" key="1">
    <source>
        <dbReference type="ARBA" id="ARBA00004141"/>
    </source>
</evidence>
<dbReference type="PANTHER" id="PTHR43791:SF39">
    <property type="entry name" value="TRANSPORTER LIZ1_SEO1, PUTATIVE (AFU_ORTHOLOGUE AFUA_3G00980)-RELATED"/>
    <property type="match status" value="1"/>
</dbReference>
<evidence type="ECO:0000313" key="9">
    <source>
        <dbReference type="Proteomes" id="UP000053958"/>
    </source>
</evidence>
<evidence type="ECO:0000256" key="7">
    <source>
        <dbReference type="SAM" id="Phobius"/>
    </source>
</evidence>
<feature type="transmembrane region" description="Helical" evidence="7">
    <location>
        <begin position="196"/>
        <end position="218"/>
    </location>
</feature>
<dbReference type="GeneID" id="25318109"/>
<dbReference type="FunFam" id="1.20.1250.20:FF:000065">
    <property type="entry name" value="Putative MFS pantothenate transporter"/>
    <property type="match status" value="1"/>
</dbReference>
<dbReference type="GO" id="GO:0016020">
    <property type="term" value="C:membrane"/>
    <property type="evidence" value="ECO:0007669"/>
    <property type="project" value="UniProtKB-SubCell"/>
</dbReference>
<dbReference type="STRING" id="1408163.A0A0F4YQ40"/>
<feature type="transmembrane region" description="Helical" evidence="7">
    <location>
        <begin position="230"/>
        <end position="252"/>
    </location>
</feature>
<dbReference type="AlphaFoldDB" id="A0A0F4YQ40"/>
<organism evidence="8 9">
    <name type="scientific">Rasamsonia emersonii (strain ATCC 16479 / CBS 393.64 / IMI 116815)</name>
    <dbReference type="NCBI Taxonomy" id="1408163"/>
    <lineage>
        <taxon>Eukaryota</taxon>
        <taxon>Fungi</taxon>
        <taxon>Dikarya</taxon>
        <taxon>Ascomycota</taxon>
        <taxon>Pezizomycotina</taxon>
        <taxon>Eurotiomycetes</taxon>
        <taxon>Eurotiomycetidae</taxon>
        <taxon>Eurotiales</taxon>
        <taxon>Trichocomaceae</taxon>
        <taxon>Rasamsonia</taxon>
    </lineage>
</organism>
<comment type="similarity">
    <text evidence="6">Belongs to the major facilitator superfamily. Allantoate permease family.</text>
</comment>
<evidence type="ECO:0000256" key="4">
    <source>
        <dbReference type="ARBA" id="ARBA00022989"/>
    </source>
</evidence>
<dbReference type="RefSeq" id="XP_013326812.1">
    <property type="nucleotide sequence ID" value="XM_013471358.1"/>
</dbReference>
<evidence type="ECO:0000256" key="2">
    <source>
        <dbReference type="ARBA" id="ARBA00022448"/>
    </source>
</evidence>
<feature type="transmembrane region" description="Helical" evidence="7">
    <location>
        <begin position="349"/>
        <end position="366"/>
    </location>
</feature>
<feature type="transmembrane region" description="Helical" evidence="7">
    <location>
        <begin position="408"/>
        <end position="430"/>
    </location>
</feature>
<accession>A0A0F4YQ40</accession>
<proteinExistence type="inferred from homology"/>
<comment type="caution">
    <text evidence="8">The sequence shown here is derived from an EMBL/GenBank/DDBJ whole genome shotgun (WGS) entry which is preliminary data.</text>
</comment>
<reference evidence="8 9" key="1">
    <citation type="submission" date="2015-04" db="EMBL/GenBank/DDBJ databases">
        <authorList>
            <person name="Heijne W.H."/>
            <person name="Fedorova N.D."/>
            <person name="Nierman W.C."/>
            <person name="Vollebregt A.W."/>
            <person name="Zhao Z."/>
            <person name="Wu L."/>
            <person name="Kumar M."/>
            <person name="Stam H."/>
            <person name="van den Berg M.A."/>
            <person name="Pel H.J."/>
        </authorList>
    </citation>
    <scope>NUCLEOTIDE SEQUENCE [LARGE SCALE GENOMIC DNA]</scope>
    <source>
        <strain evidence="8 9">CBS 393.64</strain>
    </source>
</reference>
<keyword evidence="9" id="KW-1185">Reference proteome</keyword>
<dbReference type="InterPro" id="IPR036259">
    <property type="entry name" value="MFS_trans_sf"/>
</dbReference>
<feature type="transmembrane region" description="Helical" evidence="7">
    <location>
        <begin position="109"/>
        <end position="129"/>
    </location>
</feature>
<evidence type="ECO:0000256" key="5">
    <source>
        <dbReference type="ARBA" id="ARBA00023136"/>
    </source>
</evidence>
<dbReference type="Gene3D" id="1.20.1250.20">
    <property type="entry name" value="MFS general substrate transporter like domains"/>
    <property type="match status" value="1"/>
</dbReference>
<keyword evidence="5 7" id="KW-0472">Membrane</keyword>
<dbReference type="Proteomes" id="UP000053958">
    <property type="component" value="Unassembled WGS sequence"/>
</dbReference>
<feature type="transmembrane region" description="Helical" evidence="7">
    <location>
        <begin position="161"/>
        <end position="184"/>
    </location>
</feature>
<dbReference type="SUPFAM" id="SSF103473">
    <property type="entry name" value="MFS general substrate transporter"/>
    <property type="match status" value="2"/>
</dbReference>
<name>A0A0F4YQ40_RASE3</name>
<feature type="transmembrane region" description="Helical" evidence="7">
    <location>
        <begin position="136"/>
        <end position="155"/>
    </location>
</feature>
<keyword evidence="4 7" id="KW-1133">Transmembrane helix</keyword>
<feature type="transmembrane region" description="Helical" evidence="7">
    <location>
        <begin position="66"/>
        <end position="83"/>
    </location>
</feature>
<feature type="transmembrane region" description="Helical" evidence="7">
    <location>
        <begin position="378"/>
        <end position="396"/>
    </location>
</feature>
<keyword evidence="2" id="KW-0813">Transport</keyword>
<comment type="subcellular location">
    <subcellularLocation>
        <location evidence="1">Membrane</location>
        <topology evidence="1">Multi-pass membrane protein</topology>
    </subcellularLocation>
</comment>
<evidence type="ECO:0000313" key="8">
    <source>
        <dbReference type="EMBL" id="KKA20200.1"/>
    </source>
</evidence>
<dbReference type="OrthoDB" id="3639251at2759"/>
<evidence type="ECO:0000256" key="3">
    <source>
        <dbReference type="ARBA" id="ARBA00022692"/>
    </source>
</evidence>
<feature type="transmembrane region" description="Helical" evidence="7">
    <location>
        <begin position="442"/>
        <end position="464"/>
    </location>
</feature>
<gene>
    <name evidence="8" type="ORF">T310_5769</name>
</gene>
<dbReference type="GO" id="GO:0022857">
    <property type="term" value="F:transmembrane transporter activity"/>
    <property type="evidence" value="ECO:0007669"/>
    <property type="project" value="InterPro"/>
</dbReference>